<dbReference type="OrthoDB" id="442176at2759"/>
<dbReference type="GO" id="GO:0050333">
    <property type="term" value="F:thiamine triphosphate phosphatase activity"/>
    <property type="evidence" value="ECO:0007669"/>
    <property type="project" value="InterPro"/>
</dbReference>
<protein>
    <recommendedName>
        <fullName evidence="1">CYTH domain-containing protein</fullName>
    </recommendedName>
</protein>
<dbReference type="GO" id="GO:0042357">
    <property type="term" value="P:thiamine diphosphate metabolic process"/>
    <property type="evidence" value="ECO:0007669"/>
    <property type="project" value="TreeGrafter"/>
</dbReference>
<dbReference type="InterPro" id="IPR033469">
    <property type="entry name" value="CYTH-like_dom_sf"/>
</dbReference>
<dbReference type="Proteomes" id="UP000037505">
    <property type="component" value="Unassembled WGS sequence"/>
</dbReference>
<dbReference type="InterPro" id="IPR039582">
    <property type="entry name" value="THTPA"/>
</dbReference>
<comment type="caution">
    <text evidence="2">The sequence shown here is derived from an EMBL/GenBank/DDBJ whole genome shotgun (WGS) entry which is preliminary data.</text>
</comment>
<dbReference type="Pfam" id="PF01928">
    <property type="entry name" value="CYTH"/>
    <property type="match status" value="1"/>
</dbReference>
<dbReference type="InterPro" id="IPR023577">
    <property type="entry name" value="CYTH_domain"/>
</dbReference>
<dbReference type="AlphaFoldDB" id="A0A0L1J6N8"/>
<dbReference type="GeneID" id="26805736"/>
<dbReference type="PANTHER" id="PTHR14586:SF1">
    <property type="entry name" value="THIAMINE-TRIPHOSPHATASE"/>
    <property type="match status" value="1"/>
</dbReference>
<evidence type="ECO:0000313" key="2">
    <source>
        <dbReference type="EMBL" id="KNG87350.1"/>
    </source>
</evidence>
<dbReference type="EMBL" id="JNOM01000084">
    <property type="protein sequence ID" value="KNG87350.1"/>
    <property type="molecule type" value="Genomic_DNA"/>
</dbReference>
<organism evidence="2 3">
    <name type="scientific">Aspergillus nomiae NRRL (strain ATCC 15546 / NRRL 13137 / CBS 260.88 / M93)</name>
    <dbReference type="NCBI Taxonomy" id="1509407"/>
    <lineage>
        <taxon>Eukaryota</taxon>
        <taxon>Fungi</taxon>
        <taxon>Dikarya</taxon>
        <taxon>Ascomycota</taxon>
        <taxon>Pezizomycotina</taxon>
        <taxon>Eurotiomycetes</taxon>
        <taxon>Eurotiomycetidae</taxon>
        <taxon>Eurotiales</taxon>
        <taxon>Aspergillaceae</taxon>
        <taxon>Aspergillus</taxon>
        <taxon>Aspergillus subgen. Circumdati</taxon>
    </lineage>
</organism>
<proteinExistence type="predicted"/>
<dbReference type="STRING" id="1509407.A0A0L1J6N8"/>
<evidence type="ECO:0000313" key="3">
    <source>
        <dbReference type="Proteomes" id="UP000037505"/>
    </source>
</evidence>
<sequence length="190" mass="22044">MVLLEVEQKFSFNPLLRNAFRRNKGSPPFLSLTSRGTQRFSDAYFDRGNLFSNNGIWIRKREGAWELKKRVEGSFTRTAFEEINDYSRIQKIVGQFLPDTLEKKGDNLGLDIICQFTTTRESFLADEKFSVMLDSTDFGHAVGEIELLHENAQEAHRDIDVFMKKYSWFFDNSRPKGKLTAYFEKFGSPA</sequence>
<gene>
    <name evidence="2" type="ORF">ANOM_003932</name>
</gene>
<evidence type="ECO:0000259" key="1">
    <source>
        <dbReference type="Pfam" id="PF01928"/>
    </source>
</evidence>
<feature type="domain" description="CYTH" evidence="1">
    <location>
        <begin position="34"/>
        <end position="160"/>
    </location>
</feature>
<accession>A0A0L1J6N8</accession>
<dbReference type="GO" id="GO:0000287">
    <property type="term" value="F:magnesium ion binding"/>
    <property type="evidence" value="ECO:0007669"/>
    <property type="project" value="TreeGrafter"/>
</dbReference>
<name>A0A0L1J6N8_ASPN3</name>
<dbReference type="PANTHER" id="PTHR14586">
    <property type="entry name" value="THIAMINE-TRIPHOSPHATASE"/>
    <property type="match status" value="1"/>
</dbReference>
<reference evidence="2 3" key="1">
    <citation type="submission" date="2014-06" db="EMBL/GenBank/DDBJ databases">
        <title>The Genome of the Aflatoxigenic Filamentous Fungus Aspergillus nomius.</title>
        <authorList>
            <person name="Moore M.G."/>
            <person name="Shannon B.M."/>
            <person name="Brian M.M."/>
        </authorList>
    </citation>
    <scope>NUCLEOTIDE SEQUENCE [LARGE SCALE GENOMIC DNA]</scope>
    <source>
        <strain evidence="2 3">NRRL 13137</strain>
    </source>
</reference>
<dbReference type="Gene3D" id="2.40.320.10">
    <property type="entry name" value="Hypothetical Protein Pfu-838710-001"/>
    <property type="match status" value="1"/>
</dbReference>
<dbReference type="SUPFAM" id="SSF55154">
    <property type="entry name" value="CYTH-like phosphatases"/>
    <property type="match status" value="1"/>
</dbReference>
<keyword evidence="3" id="KW-1185">Reference proteome</keyword>
<dbReference type="RefSeq" id="XP_015408273.1">
    <property type="nucleotide sequence ID" value="XM_015549189.1"/>
</dbReference>